<evidence type="ECO:0000313" key="3">
    <source>
        <dbReference type="WBParaSite" id="PTRK_0001315600.1"/>
    </source>
</evidence>
<keyword evidence="2" id="KW-1185">Reference proteome</keyword>
<dbReference type="Proteomes" id="UP000038045">
    <property type="component" value="Unplaced"/>
</dbReference>
<feature type="compositionally biased region" description="Polar residues" evidence="1">
    <location>
        <begin position="58"/>
        <end position="73"/>
    </location>
</feature>
<reference evidence="3" key="1">
    <citation type="submission" date="2017-02" db="UniProtKB">
        <authorList>
            <consortium name="WormBaseParasite"/>
        </authorList>
    </citation>
    <scope>IDENTIFICATION</scope>
</reference>
<feature type="region of interest" description="Disordered" evidence="1">
    <location>
        <begin position="31"/>
        <end position="81"/>
    </location>
</feature>
<accession>A0A0N4ZWU0</accession>
<dbReference type="AlphaFoldDB" id="A0A0N4ZWU0"/>
<name>A0A0N4ZWU0_PARTI</name>
<dbReference type="WBParaSite" id="PTRK_0001315600.1">
    <property type="protein sequence ID" value="PTRK_0001315600.1"/>
    <property type="gene ID" value="PTRK_0001315600"/>
</dbReference>
<evidence type="ECO:0000256" key="1">
    <source>
        <dbReference type="SAM" id="MobiDB-lite"/>
    </source>
</evidence>
<proteinExistence type="predicted"/>
<sequence length="81" mass="8740">MVINQIFYINSDFHPLNSYKRVLTVMDRSAYMSSPSSSGGSSSGGGNFVREEYAFGGPQQSAGSTQSDNQRNDVSCYLGGK</sequence>
<protein>
    <submittedName>
        <fullName evidence="3">Uncharacterized protein</fullName>
    </submittedName>
</protein>
<evidence type="ECO:0000313" key="2">
    <source>
        <dbReference type="Proteomes" id="UP000038045"/>
    </source>
</evidence>
<organism evidence="2 3">
    <name type="scientific">Parastrongyloides trichosuri</name>
    <name type="common">Possum-specific nematode worm</name>
    <dbReference type="NCBI Taxonomy" id="131310"/>
    <lineage>
        <taxon>Eukaryota</taxon>
        <taxon>Metazoa</taxon>
        <taxon>Ecdysozoa</taxon>
        <taxon>Nematoda</taxon>
        <taxon>Chromadorea</taxon>
        <taxon>Rhabditida</taxon>
        <taxon>Tylenchina</taxon>
        <taxon>Panagrolaimomorpha</taxon>
        <taxon>Strongyloidoidea</taxon>
        <taxon>Strongyloididae</taxon>
        <taxon>Parastrongyloides</taxon>
    </lineage>
</organism>